<dbReference type="HOGENOM" id="CLU_000445_8_1_7"/>
<dbReference type="PRINTS" id="PR01590">
    <property type="entry name" value="HTHFIS"/>
</dbReference>
<keyword evidence="4" id="KW-0238">DNA-binding</keyword>
<evidence type="ECO:0000313" key="7">
    <source>
        <dbReference type="EMBL" id="ABM27999.1"/>
    </source>
</evidence>
<protein>
    <submittedName>
        <fullName evidence="7">Sigma54 specific transcriptional regulator, Fis family</fullName>
    </submittedName>
</protein>
<dbReference type="GO" id="GO:0043565">
    <property type="term" value="F:sequence-specific DNA binding"/>
    <property type="evidence" value="ECO:0007669"/>
    <property type="project" value="InterPro"/>
</dbReference>
<dbReference type="InterPro" id="IPR002197">
    <property type="entry name" value="HTH_Fis"/>
</dbReference>
<reference evidence="8" key="1">
    <citation type="journal article" date="2009" name="Environ. Microbiol.">
        <title>Contribution of mobile genetic elements to Desulfovibrio vulgaris genome plasticity.</title>
        <authorList>
            <person name="Walker C.B."/>
            <person name="Stolyar S."/>
            <person name="Chivian D."/>
            <person name="Pinel N."/>
            <person name="Gabster J.A."/>
            <person name="Dehal P.S."/>
            <person name="He Z."/>
            <person name="Yang Z.K."/>
            <person name="Yen H.C."/>
            <person name="Zhou J."/>
            <person name="Wall J.D."/>
            <person name="Hazen T.C."/>
            <person name="Arkin A.P."/>
            <person name="Stahl D.A."/>
        </authorList>
    </citation>
    <scope>NUCLEOTIDE SEQUENCE [LARGE SCALE GENOMIC DNA]</scope>
    <source>
        <strain evidence="8">DP4</strain>
    </source>
</reference>
<evidence type="ECO:0000256" key="5">
    <source>
        <dbReference type="ARBA" id="ARBA00023163"/>
    </source>
</evidence>
<accession>A0A0H3A695</accession>
<dbReference type="InterPro" id="IPR025943">
    <property type="entry name" value="Sigma_54_int_dom_ATP-bd_2"/>
</dbReference>
<sequence>MMPLDSSTFADVSRAAVLTPAMQTIWESMGVGVAVVDGEGICRFMNTIQRRVDGFSRISVVGRHITSLYVPHELECIPTIECLRKGEPILKKAYWYKTTNNYLASTVTDFIPLYDAGRKDGVIAFTIWTGTTAFAEGRKRQPRPPQPKGAAYDFYTFDSIVGQDANLREVIAEARTAAATSSPVMIWGESGTGKEVFAQAIHSESDRRQRPFIPVNCAAIPENLLEGILFGTVKGAYTDAADKPGLFEEADGGTLLFDELNSMPLGLQAKLLRVLQEKRVRRLGSHTEVPVDVRIMSILNEEPLQAVEHGVLRRDLFYRLAVVGISVPPLRERRNDIPLLARMFIDRSELATRPGGPGTVGVNDDVLHMFMHYDWPGNIRELLHVVEGSLALLGDGPEICPACLPRHFREACHAAEVAPPTASDIVTQAPTLPAPAAAAVETGDAGLYYDYRNIRKSHVVPLKGCLQKYETQCISNVLRVTGGNVAKAARIMQVTGAGLRYKMKALDISDED</sequence>
<dbReference type="KEGG" id="dvl:Dvul_0978"/>
<dbReference type="Pfam" id="PF02954">
    <property type="entry name" value="HTH_8"/>
    <property type="match status" value="1"/>
</dbReference>
<dbReference type="CDD" id="cd00009">
    <property type="entry name" value="AAA"/>
    <property type="match status" value="1"/>
</dbReference>
<dbReference type="InterPro" id="IPR025662">
    <property type="entry name" value="Sigma_54_int_dom_ATP-bd_1"/>
</dbReference>
<keyword evidence="3" id="KW-0805">Transcription regulation</keyword>
<proteinExistence type="predicted"/>
<dbReference type="InterPro" id="IPR027417">
    <property type="entry name" value="P-loop_NTPase"/>
</dbReference>
<dbReference type="SMART" id="SM00382">
    <property type="entry name" value="AAA"/>
    <property type="match status" value="1"/>
</dbReference>
<gene>
    <name evidence="7" type="ordered locus">Dvul_0978</name>
</gene>
<evidence type="ECO:0000256" key="2">
    <source>
        <dbReference type="ARBA" id="ARBA00022840"/>
    </source>
</evidence>
<dbReference type="InterPro" id="IPR058031">
    <property type="entry name" value="AAA_lid_NorR"/>
</dbReference>
<keyword evidence="5" id="KW-0804">Transcription</keyword>
<dbReference type="Pfam" id="PF00158">
    <property type="entry name" value="Sigma54_activat"/>
    <property type="match status" value="1"/>
</dbReference>
<evidence type="ECO:0000256" key="3">
    <source>
        <dbReference type="ARBA" id="ARBA00023015"/>
    </source>
</evidence>
<dbReference type="InterPro" id="IPR009057">
    <property type="entry name" value="Homeodomain-like_sf"/>
</dbReference>
<dbReference type="SUPFAM" id="SSF55785">
    <property type="entry name" value="PYP-like sensor domain (PAS domain)"/>
    <property type="match status" value="1"/>
</dbReference>
<dbReference type="PROSITE" id="PS00675">
    <property type="entry name" value="SIGMA54_INTERACT_1"/>
    <property type="match status" value="1"/>
</dbReference>
<dbReference type="RefSeq" id="WP_011791966.1">
    <property type="nucleotide sequence ID" value="NC_008751.1"/>
</dbReference>
<dbReference type="InterPro" id="IPR003593">
    <property type="entry name" value="AAA+_ATPase"/>
</dbReference>
<dbReference type="InterPro" id="IPR025944">
    <property type="entry name" value="Sigma_54_int_dom_CS"/>
</dbReference>
<keyword evidence="1" id="KW-0547">Nucleotide-binding</keyword>
<keyword evidence="2" id="KW-0067">ATP-binding</keyword>
<dbReference type="PROSITE" id="PS00676">
    <property type="entry name" value="SIGMA54_INTERACT_2"/>
    <property type="match status" value="1"/>
</dbReference>
<dbReference type="SUPFAM" id="SSF52540">
    <property type="entry name" value="P-loop containing nucleoside triphosphate hydrolases"/>
    <property type="match status" value="1"/>
</dbReference>
<dbReference type="InterPro" id="IPR035965">
    <property type="entry name" value="PAS-like_dom_sf"/>
</dbReference>
<dbReference type="FunFam" id="3.40.50.300:FF:000006">
    <property type="entry name" value="DNA-binding transcriptional regulator NtrC"/>
    <property type="match status" value="1"/>
</dbReference>
<dbReference type="Pfam" id="PF25601">
    <property type="entry name" value="AAA_lid_14"/>
    <property type="match status" value="1"/>
</dbReference>
<evidence type="ECO:0000256" key="1">
    <source>
        <dbReference type="ARBA" id="ARBA00022741"/>
    </source>
</evidence>
<dbReference type="Gene3D" id="1.10.10.60">
    <property type="entry name" value="Homeodomain-like"/>
    <property type="match status" value="1"/>
</dbReference>
<dbReference type="PANTHER" id="PTHR32071">
    <property type="entry name" value="TRANSCRIPTIONAL REGULATORY PROTEIN"/>
    <property type="match status" value="1"/>
</dbReference>
<dbReference type="PROSITE" id="PS50045">
    <property type="entry name" value="SIGMA54_INTERACT_4"/>
    <property type="match status" value="1"/>
</dbReference>
<dbReference type="SUPFAM" id="SSF46689">
    <property type="entry name" value="Homeodomain-like"/>
    <property type="match status" value="1"/>
</dbReference>
<feature type="domain" description="Sigma-54 factor interaction" evidence="6">
    <location>
        <begin position="160"/>
        <end position="391"/>
    </location>
</feature>
<name>A0A0H3A695_NITV4</name>
<dbReference type="PANTHER" id="PTHR32071:SF74">
    <property type="entry name" value="TRANSCRIPTIONAL ACTIVATOR ROCR"/>
    <property type="match status" value="1"/>
</dbReference>
<dbReference type="GO" id="GO:0005524">
    <property type="term" value="F:ATP binding"/>
    <property type="evidence" value="ECO:0007669"/>
    <property type="project" value="UniProtKB-KW"/>
</dbReference>
<dbReference type="Gene3D" id="1.10.8.60">
    <property type="match status" value="1"/>
</dbReference>
<evidence type="ECO:0000313" key="8">
    <source>
        <dbReference type="Proteomes" id="UP000009173"/>
    </source>
</evidence>
<dbReference type="Gene3D" id="3.30.450.20">
    <property type="entry name" value="PAS domain"/>
    <property type="match status" value="1"/>
</dbReference>
<evidence type="ECO:0000256" key="4">
    <source>
        <dbReference type="ARBA" id="ARBA00023125"/>
    </source>
</evidence>
<dbReference type="Gene3D" id="3.40.50.300">
    <property type="entry name" value="P-loop containing nucleotide triphosphate hydrolases"/>
    <property type="match status" value="1"/>
</dbReference>
<dbReference type="Proteomes" id="UP000009173">
    <property type="component" value="Chromosome"/>
</dbReference>
<organism evidence="7 8">
    <name type="scientific">Nitratidesulfovibrio vulgaris (strain DP4)</name>
    <name type="common">Desulfovibrio vulgaris</name>
    <dbReference type="NCBI Taxonomy" id="391774"/>
    <lineage>
        <taxon>Bacteria</taxon>
        <taxon>Pseudomonadati</taxon>
        <taxon>Thermodesulfobacteriota</taxon>
        <taxon>Desulfovibrionia</taxon>
        <taxon>Desulfovibrionales</taxon>
        <taxon>Desulfovibrionaceae</taxon>
        <taxon>Nitratidesulfovibrio</taxon>
    </lineage>
</organism>
<dbReference type="InterPro" id="IPR002078">
    <property type="entry name" value="Sigma_54_int"/>
</dbReference>
<evidence type="ECO:0000259" key="6">
    <source>
        <dbReference type="PROSITE" id="PS50045"/>
    </source>
</evidence>
<dbReference type="GO" id="GO:0006355">
    <property type="term" value="P:regulation of DNA-templated transcription"/>
    <property type="evidence" value="ECO:0007669"/>
    <property type="project" value="InterPro"/>
</dbReference>
<dbReference type="PROSITE" id="PS00688">
    <property type="entry name" value="SIGMA54_INTERACT_3"/>
    <property type="match status" value="1"/>
</dbReference>
<dbReference type="AlphaFoldDB" id="A0A0H3A695"/>
<dbReference type="EMBL" id="CP000527">
    <property type="protein sequence ID" value="ABM27999.1"/>
    <property type="molecule type" value="Genomic_DNA"/>
</dbReference>